<dbReference type="GO" id="GO:0005242">
    <property type="term" value="F:inward rectifier potassium channel activity"/>
    <property type="evidence" value="ECO:0007669"/>
    <property type="project" value="TreeGrafter"/>
</dbReference>
<dbReference type="AlphaFoldDB" id="A0A3Q3VT53"/>
<dbReference type="SUPFAM" id="SSF81324">
    <property type="entry name" value="Voltage-gated potassium channels"/>
    <property type="match status" value="1"/>
</dbReference>
<dbReference type="FunFam" id="1.10.287.70:FF:000020">
    <property type="entry name" value="Potassium channel, voltage-gated eag-related subfamily H, member 7"/>
    <property type="match status" value="1"/>
</dbReference>
<reference evidence="17" key="1">
    <citation type="submission" date="2025-08" db="UniProtKB">
        <authorList>
            <consortium name="Ensembl"/>
        </authorList>
    </citation>
    <scope>IDENTIFICATION</scope>
</reference>
<sequence>MPVRRGHVAPQNTFLGVIIRKFEGQNKKFIIANARVQNCAIIYCNDGFCEMTGFSRPDVMQKPCTCDFLHGQFTNRHSVAQVAQALLGSEERKVEITYHRKDGSNFLCATHIIPVKNEEGVVMMFILNFDYILDEGSSDSLEKLNHTSPSKADQFFFGKFPLLRIKQSLPQEDPDAVMVDSPRHSDGSVATRDYQLPTTRESCSPSYANDTRALIGPSHCSTPVSGPLDHSSPKGPWDRTYPDQAATQGLTPTASRESVCSIRRASSVHDMEGFGSNSKAAFRDRHASEGRDDYKKNTTPIKSSLLGSTSDSNLNKYSTINKIPLITLNFSEANNEKKCPSPPSSEKTIIAPKVKDRTHNVTDKVTQVLSLGADVLPEYKLQTPRIDKWTILHYSPFKAVWDWLILLLVIYTAIFTPYSAAFLLNDIEEQRRRECGYSCSPLNVVDLIVDIMFIVDILINFRTTYVNINEEVVSHPGKIAIHYFKGWFLIDMVAAIPFDLLIFGSGSDETTTLIGLLKTARLLRLVRVARKLDRYSEYGAAVLMLLMCIFALIAHWLACIWYAIGNVEKPYLEHKIGWLDNLGVSIGKKYNYSDPSSGPSIKDKYVTALYFTFSSLTSVGFGNVSPNTNSEKIFSICVMLIGSLMYASIFGNVSAIIQRLYSGTARYHLQMLRVKEFIRFHQIPNPLRQRLEEYFQHAWTYTNGIDMNMVLKGFPECLQADICLHLNKSLLQGCKAFRGATKGCLRALAMRFKTTHAPPGDTLVHCGDVLTALYFVSRGSIEILKDDIVVAILGKNDIFGEMIHQYTKPGKSCADVRALSYCDLHTIQREEILEVLDMYPEFADHFLRNLELTFDLRDENAKVIRSHSMEPLATYRNTTSSASTAAQERRESAEEGEDEDEEEEEEEEEQRPLCSGVLGYPLHAEEEEWGRQPPGKGAEESAQCQETPAREDDSDTELTYGEVEQRLDLLQQHLNRLESQMTSDIQAILQLLQRQTTAGPPTYSAVTSSPEYQRPAVRVQPEHSAICVFSSSCIDAHCLPQSPEKAQSRSKELHTETLPDGSESRTEQQHPQPLRFPSGRQASLPDVPSSSGTSGLHRPVSDPGLPGK</sequence>
<dbReference type="PRINTS" id="PR01470">
    <property type="entry name" value="ERGCHANNEL"/>
</dbReference>
<dbReference type="InterPro" id="IPR000595">
    <property type="entry name" value="cNMP-bd_dom"/>
</dbReference>
<evidence type="ECO:0000256" key="9">
    <source>
        <dbReference type="ARBA" id="ARBA00022989"/>
    </source>
</evidence>
<evidence type="ECO:0000256" key="2">
    <source>
        <dbReference type="ARBA" id="ARBA00022448"/>
    </source>
</evidence>
<keyword evidence="18" id="KW-1185">Reference proteome</keyword>
<dbReference type="CDD" id="cd00130">
    <property type="entry name" value="PAS"/>
    <property type="match status" value="1"/>
</dbReference>
<feature type="region of interest" description="Disordered" evidence="14">
    <location>
        <begin position="1043"/>
        <end position="1108"/>
    </location>
</feature>
<dbReference type="InterPro" id="IPR005821">
    <property type="entry name" value="Ion_trans_dom"/>
</dbReference>
<feature type="compositionally biased region" description="Acidic residues" evidence="14">
    <location>
        <begin position="894"/>
        <end position="909"/>
    </location>
</feature>
<keyword evidence="6" id="KW-0631">Potassium channel</keyword>
<dbReference type="InterPro" id="IPR003938">
    <property type="entry name" value="K_chnl_volt-dep_EAG/ELK/ERG"/>
</dbReference>
<feature type="region of interest" description="Disordered" evidence="14">
    <location>
        <begin position="928"/>
        <end position="956"/>
    </location>
</feature>
<dbReference type="GO" id="GO:0034702">
    <property type="term" value="C:monoatomic ion channel complex"/>
    <property type="evidence" value="ECO:0007669"/>
    <property type="project" value="UniProtKB-KW"/>
</dbReference>
<dbReference type="InterPro" id="IPR018490">
    <property type="entry name" value="cNMP-bd_dom_sf"/>
</dbReference>
<dbReference type="Gene3D" id="2.60.120.10">
    <property type="entry name" value="Jelly Rolls"/>
    <property type="match status" value="1"/>
</dbReference>
<dbReference type="Pfam" id="PF13426">
    <property type="entry name" value="PAS_9"/>
    <property type="match status" value="1"/>
</dbReference>
<feature type="domain" description="Cyclic nucleotide-binding" evidence="16">
    <location>
        <begin position="736"/>
        <end position="836"/>
    </location>
</feature>
<accession>A0A3Q3VT53</accession>
<dbReference type="PRINTS" id="PR01463">
    <property type="entry name" value="EAGCHANLFMLY"/>
</dbReference>
<evidence type="ECO:0000256" key="6">
    <source>
        <dbReference type="ARBA" id="ARBA00022826"/>
    </source>
</evidence>
<dbReference type="Gene3D" id="1.10.287.70">
    <property type="match status" value="1"/>
</dbReference>
<evidence type="ECO:0000256" key="13">
    <source>
        <dbReference type="ARBA" id="ARBA00034430"/>
    </source>
</evidence>
<keyword evidence="5 15" id="KW-0812">Transmembrane</keyword>
<reference evidence="17" key="2">
    <citation type="submission" date="2025-09" db="UniProtKB">
        <authorList>
            <consortium name="Ensembl"/>
        </authorList>
    </citation>
    <scope>IDENTIFICATION</scope>
</reference>
<dbReference type="PROSITE" id="PS50042">
    <property type="entry name" value="CNMP_BINDING_3"/>
    <property type="match status" value="1"/>
</dbReference>
<evidence type="ECO:0000256" key="5">
    <source>
        <dbReference type="ARBA" id="ARBA00022692"/>
    </source>
</evidence>
<evidence type="ECO:0000313" key="17">
    <source>
        <dbReference type="Ensembl" id="ENSMMOP00000005761.1"/>
    </source>
</evidence>
<dbReference type="InterPro" id="IPR000014">
    <property type="entry name" value="PAS"/>
</dbReference>
<dbReference type="Pfam" id="PF00520">
    <property type="entry name" value="Ion_trans"/>
    <property type="match status" value="1"/>
</dbReference>
<evidence type="ECO:0000313" key="18">
    <source>
        <dbReference type="Proteomes" id="UP000261620"/>
    </source>
</evidence>
<comment type="subcellular location">
    <subcellularLocation>
        <location evidence="1">Cell membrane</location>
        <topology evidence="1">Multi-pass membrane protein</topology>
    </subcellularLocation>
</comment>
<evidence type="ECO:0000256" key="8">
    <source>
        <dbReference type="ARBA" id="ARBA00022958"/>
    </source>
</evidence>
<dbReference type="Pfam" id="PF00027">
    <property type="entry name" value="cNMP_binding"/>
    <property type="match status" value="1"/>
</dbReference>
<feature type="compositionally biased region" description="Polar residues" evidence="14">
    <location>
        <begin position="245"/>
        <end position="258"/>
    </location>
</feature>
<dbReference type="OMA" id="MRTSHPV"/>
<dbReference type="Proteomes" id="UP000261620">
    <property type="component" value="Unplaced"/>
</dbReference>
<comment type="catalytic activity">
    <reaction evidence="13">
        <text>K(+)(in) = K(+)(out)</text>
        <dbReference type="Rhea" id="RHEA:29463"/>
        <dbReference type="ChEBI" id="CHEBI:29103"/>
    </reaction>
</comment>
<dbReference type="STRING" id="94237.ENSMMOP00000005761"/>
<dbReference type="GO" id="GO:0042391">
    <property type="term" value="P:regulation of membrane potential"/>
    <property type="evidence" value="ECO:0007669"/>
    <property type="project" value="TreeGrafter"/>
</dbReference>
<dbReference type="InterPro" id="IPR050818">
    <property type="entry name" value="KCNH_animal-type"/>
</dbReference>
<dbReference type="GO" id="GO:0005886">
    <property type="term" value="C:plasma membrane"/>
    <property type="evidence" value="ECO:0007669"/>
    <property type="project" value="UniProtKB-SubCell"/>
</dbReference>
<keyword evidence="10" id="KW-0406">Ion transport</keyword>
<dbReference type="Gene3D" id="1.10.1200.260">
    <property type="match status" value="1"/>
</dbReference>
<keyword evidence="8" id="KW-0630">Potassium</keyword>
<proteinExistence type="predicted"/>
<keyword evidence="3" id="KW-1003">Cell membrane</keyword>
<dbReference type="SUPFAM" id="SSF55785">
    <property type="entry name" value="PYP-like sensor domain (PAS domain)"/>
    <property type="match status" value="1"/>
</dbReference>
<evidence type="ECO:0000256" key="4">
    <source>
        <dbReference type="ARBA" id="ARBA00022538"/>
    </source>
</evidence>
<protein>
    <recommendedName>
        <fullName evidence="16">Cyclic nucleotide-binding domain-containing protein</fullName>
    </recommendedName>
</protein>
<dbReference type="FunFam" id="1.10.1200.260:FF:000001">
    <property type="entry name" value="Potassium voltage-gated channel subfamily H member 7"/>
    <property type="match status" value="1"/>
</dbReference>
<evidence type="ECO:0000256" key="7">
    <source>
        <dbReference type="ARBA" id="ARBA00022882"/>
    </source>
</evidence>
<evidence type="ECO:0000256" key="1">
    <source>
        <dbReference type="ARBA" id="ARBA00004651"/>
    </source>
</evidence>
<keyword evidence="11 15" id="KW-0472">Membrane</keyword>
<evidence type="ECO:0000256" key="3">
    <source>
        <dbReference type="ARBA" id="ARBA00022475"/>
    </source>
</evidence>
<feature type="region of interest" description="Disordered" evidence="14">
    <location>
        <begin position="874"/>
        <end position="914"/>
    </location>
</feature>
<dbReference type="FunFam" id="3.30.450.20:FF:000001">
    <property type="entry name" value="Potassium voltage-gated channel subfamily H member 7"/>
    <property type="match status" value="1"/>
</dbReference>
<dbReference type="PANTHER" id="PTHR10217:SF466">
    <property type="entry name" value="POTASSIUM VOLTAGE-GATED CHANNEL SUBFAMILY H MEMBER 7"/>
    <property type="match status" value="1"/>
</dbReference>
<evidence type="ECO:0000256" key="15">
    <source>
        <dbReference type="SAM" id="Phobius"/>
    </source>
</evidence>
<dbReference type="InterPro" id="IPR014710">
    <property type="entry name" value="RmlC-like_jellyroll"/>
</dbReference>
<keyword evidence="7" id="KW-0851">Voltage-gated channel</keyword>
<keyword evidence="12" id="KW-0407">Ion channel</keyword>
<evidence type="ECO:0000259" key="16">
    <source>
        <dbReference type="PROSITE" id="PS50042"/>
    </source>
</evidence>
<dbReference type="Gene3D" id="3.30.450.20">
    <property type="entry name" value="PAS domain"/>
    <property type="match status" value="1"/>
</dbReference>
<dbReference type="PANTHER" id="PTHR10217">
    <property type="entry name" value="VOLTAGE AND LIGAND GATED POTASSIUM CHANNEL"/>
    <property type="match status" value="1"/>
</dbReference>
<name>A0A3Q3VT53_MOLML</name>
<feature type="compositionally biased region" description="Basic and acidic residues" evidence="14">
    <location>
        <begin position="1046"/>
        <end position="1068"/>
    </location>
</feature>
<dbReference type="NCBIfam" id="TIGR00229">
    <property type="entry name" value="sensory_box"/>
    <property type="match status" value="1"/>
</dbReference>
<feature type="transmembrane region" description="Helical" evidence="15">
    <location>
        <begin position="633"/>
        <end position="657"/>
    </location>
</feature>
<keyword evidence="9 15" id="KW-1133">Transmembrane helix</keyword>
<evidence type="ECO:0000256" key="10">
    <source>
        <dbReference type="ARBA" id="ARBA00023065"/>
    </source>
</evidence>
<keyword evidence="4" id="KW-0633">Potassium transport</keyword>
<feature type="compositionally biased region" description="Polar residues" evidence="14">
    <location>
        <begin position="196"/>
        <end position="209"/>
    </location>
</feature>
<evidence type="ECO:0000256" key="14">
    <source>
        <dbReference type="SAM" id="MobiDB-lite"/>
    </source>
</evidence>
<feature type="transmembrane region" description="Helical" evidence="15">
    <location>
        <begin position="403"/>
        <end position="424"/>
    </location>
</feature>
<keyword evidence="2" id="KW-0813">Transport</keyword>
<dbReference type="InterPro" id="IPR035965">
    <property type="entry name" value="PAS-like_dom_sf"/>
</dbReference>
<feature type="transmembrane region" description="Helical" evidence="15">
    <location>
        <begin position="540"/>
        <end position="564"/>
    </location>
</feature>
<dbReference type="SMART" id="SM00100">
    <property type="entry name" value="cNMP"/>
    <property type="match status" value="1"/>
</dbReference>
<dbReference type="FunFam" id="2.60.120.10:FF:000011">
    <property type="entry name" value="Potassium channel, voltage-gated eag-related subfamily H, member 7"/>
    <property type="match status" value="1"/>
</dbReference>
<dbReference type="SUPFAM" id="SSF51206">
    <property type="entry name" value="cAMP-binding domain-like"/>
    <property type="match status" value="1"/>
</dbReference>
<dbReference type="CDD" id="cd00038">
    <property type="entry name" value="CAP_ED"/>
    <property type="match status" value="1"/>
</dbReference>
<organism evidence="17 18">
    <name type="scientific">Mola mola</name>
    <name type="common">Ocean sunfish</name>
    <name type="synonym">Tetraodon mola</name>
    <dbReference type="NCBI Taxonomy" id="94237"/>
    <lineage>
        <taxon>Eukaryota</taxon>
        <taxon>Metazoa</taxon>
        <taxon>Chordata</taxon>
        <taxon>Craniata</taxon>
        <taxon>Vertebrata</taxon>
        <taxon>Euteleostomi</taxon>
        <taxon>Actinopterygii</taxon>
        <taxon>Neopterygii</taxon>
        <taxon>Teleostei</taxon>
        <taxon>Neoteleostei</taxon>
        <taxon>Acanthomorphata</taxon>
        <taxon>Eupercaria</taxon>
        <taxon>Tetraodontiformes</taxon>
        <taxon>Molidae</taxon>
        <taxon>Mola</taxon>
    </lineage>
</organism>
<feature type="region of interest" description="Disordered" evidence="14">
    <location>
        <begin position="173"/>
        <end position="258"/>
    </location>
</feature>
<evidence type="ECO:0000256" key="12">
    <source>
        <dbReference type="ARBA" id="ARBA00023303"/>
    </source>
</evidence>
<dbReference type="InterPro" id="IPR003967">
    <property type="entry name" value="K_chnl_volt-dep_ERG"/>
</dbReference>
<evidence type="ECO:0000256" key="11">
    <source>
        <dbReference type="ARBA" id="ARBA00023136"/>
    </source>
</evidence>
<dbReference type="Ensembl" id="ENSMMOT00000005863.1">
    <property type="protein sequence ID" value="ENSMMOP00000005761.1"/>
    <property type="gene ID" value="ENSMMOG00000004539.1"/>
</dbReference>